<organism evidence="2 3">
    <name type="scientific">Parasediminibacterium paludis</name>
    <dbReference type="NCBI Taxonomy" id="908966"/>
    <lineage>
        <taxon>Bacteria</taxon>
        <taxon>Pseudomonadati</taxon>
        <taxon>Bacteroidota</taxon>
        <taxon>Chitinophagia</taxon>
        <taxon>Chitinophagales</taxon>
        <taxon>Chitinophagaceae</taxon>
        <taxon>Parasediminibacterium</taxon>
    </lineage>
</organism>
<keyword evidence="3" id="KW-1185">Reference proteome</keyword>
<proteinExistence type="predicted"/>
<evidence type="ECO:0000313" key="2">
    <source>
        <dbReference type="EMBL" id="MFC4231213.1"/>
    </source>
</evidence>
<sequence>MTQLLEKLAKNFDTVSPATTSAIEAAEKFFNLRLPSDYKAFLLFSNGLEGETTDSYLVLWGAEELVELNQAYNVKEFVSNIILIGSDGAENAFGFDTTKMTIVELPFIGMGHIANEKISETFSDFLSNQIKEQNKSFFKRLFN</sequence>
<dbReference type="Pfam" id="PF09346">
    <property type="entry name" value="SMI1_KNR4"/>
    <property type="match status" value="1"/>
</dbReference>
<comment type="caution">
    <text evidence="2">The sequence shown here is derived from an EMBL/GenBank/DDBJ whole genome shotgun (WGS) entry which is preliminary data.</text>
</comment>
<feature type="domain" description="Knr4/Smi1-like" evidence="1">
    <location>
        <begin position="17"/>
        <end position="128"/>
    </location>
</feature>
<protein>
    <submittedName>
        <fullName evidence="2">SMI1/KNR4 family protein</fullName>
    </submittedName>
</protein>
<dbReference type="SUPFAM" id="SSF160631">
    <property type="entry name" value="SMI1/KNR4-like"/>
    <property type="match status" value="1"/>
</dbReference>
<dbReference type="InterPro" id="IPR018958">
    <property type="entry name" value="Knr4/Smi1-like_dom"/>
</dbReference>
<evidence type="ECO:0000313" key="3">
    <source>
        <dbReference type="Proteomes" id="UP001595906"/>
    </source>
</evidence>
<dbReference type="Proteomes" id="UP001595906">
    <property type="component" value="Unassembled WGS sequence"/>
</dbReference>
<name>A0ABV8PTK2_9BACT</name>
<gene>
    <name evidence="2" type="ORF">ACFOW1_04885</name>
</gene>
<dbReference type="SMART" id="SM00860">
    <property type="entry name" value="SMI1_KNR4"/>
    <property type="match status" value="1"/>
</dbReference>
<accession>A0ABV8PTK2</accession>
<dbReference type="RefSeq" id="WP_379012600.1">
    <property type="nucleotide sequence ID" value="NZ_JBHSDC010000003.1"/>
</dbReference>
<dbReference type="Gene3D" id="3.40.1580.10">
    <property type="entry name" value="SMI1/KNR4-like"/>
    <property type="match status" value="1"/>
</dbReference>
<dbReference type="EMBL" id="JBHSDC010000003">
    <property type="protein sequence ID" value="MFC4231213.1"/>
    <property type="molecule type" value="Genomic_DNA"/>
</dbReference>
<evidence type="ECO:0000259" key="1">
    <source>
        <dbReference type="SMART" id="SM00860"/>
    </source>
</evidence>
<reference evidence="3" key="1">
    <citation type="journal article" date="2019" name="Int. J. Syst. Evol. Microbiol.">
        <title>The Global Catalogue of Microorganisms (GCM) 10K type strain sequencing project: providing services to taxonomists for standard genome sequencing and annotation.</title>
        <authorList>
            <consortium name="The Broad Institute Genomics Platform"/>
            <consortium name="The Broad Institute Genome Sequencing Center for Infectious Disease"/>
            <person name="Wu L."/>
            <person name="Ma J."/>
        </authorList>
    </citation>
    <scope>NUCLEOTIDE SEQUENCE [LARGE SCALE GENOMIC DNA]</scope>
    <source>
        <strain evidence="3">CECT 8010</strain>
    </source>
</reference>
<dbReference type="InterPro" id="IPR037883">
    <property type="entry name" value="Knr4/Smi1-like_sf"/>
</dbReference>